<dbReference type="AlphaFoldDB" id="A0A3L5TUJ2"/>
<feature type="non-terminal residue" evidence="2">
    <location>
        <position position="1"/>
    </location>
</feature>
<dbReference type="InterPro" id="IPR012677">
    <property type="entry name" value="Nucleotide-bd_a/b_plait_sf"/>
</dbReference>
<dbReference type="InterPro" id="IPR000504">
    <property type="entry name" value="RRM_dom"/>
</dbReference>
<dbReference type="Pfam" id="PF23085">
    <property type="entry name" value="RRM_PARP14_3"/>
    <property type="match status" value="1"/>
</dbReference>
<dbReference type="Proteomes" id="UP000266721">
    <property type="component" value="Unassembled WGS sequence"/>
</dbReference>
<keyword evidence="3" id="KW-1185">Reference proteome</keyword>
<dbReference type="InterPro" id="IPR035979">
    <property type="entry name" value="RBD_domain_sf"/>
</dbReference>
<dbReference type="SMR" id="A0A3L5TUJ2"/>
<evidence type="ECO:0000313" key="3">
    <source>
        <dbReference type="Proteomes" id="UP000266721"/>
    </source>
</evidence>
<evidence type="ECO:0000259" key="1">
    <source>
        <dbReference type="SMART" id="SM00360"/>
    </source>
</evidence>
<feature type="non-terminal residue" evidence="2">
    <location>
        <position position="152"/>
    </location>
</feature>
<feature type="domain" description="RRM" evidence="1">
    <location>
        <begin position="36"/>
        <end position="106"/>
    </location>
</feature>
<accession>A0A3L5TUJ2</accession>
<proteinExistence type="predicted"/>
<reference evidence="2 3" key="1">
    <citation type="journal article" date="2016" name="PLoS ONE">
        <title>A First Insight into the Genome of the Filter-Feeder Mussel Mytilus galloprovincialis.</title>
        <authorList>
            <person name="Murgarella M."/>
            <person name="Puiu D."/>
            <person name="Novoa B."/>
            <person name="Figueras A."/>
            <person name="Posada D."/>
            <person name="Canchaya C."/>
        </authorList>
    </citation>
    <scope>NUCLEOTIDE SEQUENCE [LARGE SCALE GENOMIC DNA]</scope>
    <source>
        <tissue evidence="2">Muscle</tissue>
    </source>
</reference>
<dbReference type="SUPFAM" id="SSF54928">
    <property type="entry name" value="RNA-binding domain, RBD"/>
    <property type="match status" value="1"/>
</dbReference>
<dbReference type="GO" id="GO:0003723">
    <property type="term" value="F:RNA binding"/>
    <property type="evidence" value="ECO:0007669"/>
    <property type="project" value="InterPro"/>
</dbReference>
<name>A0A3L5TUJ2_MYTGA</name>
<evidence type="ECO:0000313" key="2">
    <source>
        <dbReference type="EMBL" id="OPL33589.1"/>
    </source>
</evidence>
<dbReference type="EMBL" id="KV582260">
    <property type="protein sequence ID" value="OPL33589.1"/>
    <property type="molecule type" value="Genomic_DNA"/>
</dbReference>
<comment type="caution">
    <text evidence="2">The sequence shown here is derived from an EMBL/GenBank/DDBJ whole genome shotgun (WGS) entry which is preliminary data.</text>
</comment>
<dbReference type="SMART" id="SM00360">
    <property type="entry name" value="RRM"/>
    <property type="match status" value="1"/>
</dbReference>
<gene>
    <name evidence="2" type="ORF">AM593_08323</name>
</gene>
<dbReference type="Gene3D" id="3.30.70.330">
    <property type="match status" value="1"/>
</dbReference>
<sequence>VLTVIFADIGQLQAVCKTRTLDGNHIEVHNVAESDCIIVKGFSPKTTSGTIEYYFDNKRRSGVEGVVKTEMNTDQGYCVVYFQDPKNAMAACENSHIIDKCKLTVQIFYDCLGINHDEDKTAFEVPHPVYFTNIDNKKLKFLLHSTLSQSQF</sequence>
<protein>
    <recommendedName>
        <fullName evidence="1">RRM domain-containing protein</fullName>
    </recommendedName>
</protein>
<organism evidence="2 3">
    <name type="scientific">Mytilus galloprovincialis</name>
    <name type="common">Mediterranean mussel</name>
    <dbReference type="NCBI Taxonomy" id="29158"/>
    <lineage>
        <taxon>Eukaryota</taxon>
        <taxon>Metazoa</taxon>
        <taxon>Spiralia</taxon>
        <taxon>Lophotrochozoa</taxon>
        <taxon>Mollusca</taxon>
        <taxon>Bivalvia</taxon>
        <taxon>Autobranchia</taxon>
        <taxon>Pteriomorphia</taxon>
        <taxon>Mytilida</taxon>
        <taxon>Mytiloidea</taxon>
        <taxon>Mytilidae</taxon>
        <taxon>Mytilinae</taxon>
        <taxon>Mytilus</taxon>
    </lineage>
</organism>